<gene>
    <name evidence="1" type="primary">RvY_05794-1</name>
    <name evidence="1" type="synonym">RvY_05794.1</name>
    <name evidence="1" type="ORF">RvY_05794</name>
</gene>
<dbReference type="AlphaFoldDB" id="A0A1D1UZA6"/>
<keyword evidence="2" id="KW-1185">Reference proteome</keyword>
<name>A0A1D1UZA6_RAMVA</name>
<proteinExistence type="predicted"/>
<evidence type="ECO:0000313" key="2">
    <source>
        <dbReference type="Proteomes" id="UP000186922"/>
    </source>
</evidence>
<dbReference type="EMBL" id="BDGG01000002">
    <property type="protein sequence ID" value="GAU93940.1"/>
    <property type="molecule type" value="Genomic_DNA"/>
</dbReference>
<accession>A0A1D1UZA6</accession>
<comment type="caution">
    <text evidence="1">The sequence shown here is derived from an EMBL/GenBank/DDBJ whole genome shotgun (WGS) entry which is preliminary data.</text>
</comment>
<protein>
    <submittedName>
        <fullName evidence="1">Uncharacterized protein</fullName>
    </submittedName>
</protein>
<sequence length="125" mass="14202">MPTHDQYWEYYDSVQHIITYCASGYVMTGISKKTNPYDLEWHIEWMQCCRVGFAGGTRFATAKIAPETPRVTRSGEDQERDFDKAIQRADTKITEGLGRTANKLDNNLFGYLPAGLGNSSSKFTY</sequence>
<evidence type="ECO:0000313" key="1">
    <source>
        <dbReference type="EMBL" id="GAU93940.1"/>
    </source>
</evidence>
<reference evidence="1 2" key="1">
    <citation type="journal article" date="2016" name="Nat. Commun.">
        <title>Extremotolerant tardigrade genome and improved radiotolerance of human cultured cells by tardigrade-unique protein.</title>
        <authorList>
            <person name="Hashimoto T."/>
            <person name="Horikawa D.D."/>
            <person name="Saito Y."/>
            <person name="Kuwahara H."/>
            <person name="Kozuka-Hata H."/>
            <person name="Shin-I T."/>
            <person name="Minakuchi Y."/>
            <person name="Ohishi K."/>
            <person name="Motoyama A."/>
            <person name="Aizu T."/>
            <person name="Enomoto A."/>
            <person name="Kondo K."/>
            <person name="Tanaka S."/>
            <person name="Hara Y."/>
            <person name="Koshikawa S."/>
            <person name="Sagara H."/>
            <person name="Miura T."/>
            <person name="Yokobori S."/>
            <person name="Miyagawa K."/>
            <person name="Suzuki Y."/>
            <person name="Kubo T."/>
            <person name="Oyama M."/>
            <person name="Kohara Y."/>
            <person name="Fujiyama A."/>
            <person name="Arakawa K."/>
            <person name="Katayama T."/>
            <person name="Toyoda A."/>
            <person name="Kunieda T."/>
        </authorList>
    </citation>
    <scope>NUCLEOTIDE SEQUENCE [LARGE SCALE GENOMIC DNA]</scope>
    <source>
        <strain evidence="1 2">YOKOZUNA-1</strain>
    </source>
</reference>
<organism evidence="1 2">
    <name type="scientific">Ramazzottius varieornatus</name>
    <name type="common">Water bear</name>
    <name type="synonym">Tardigrade</name>
    <dbReference type="NCBI Taxonomy" id="947166"/>
    <lineage>
        <taxon>Eukaryota</taxon>
        <taxon>Metazoa</taxon>
        <taxon>Ecdysozoa</taxon>
        <taxon>Tardigrada</taxon>
        <taxon>Eutardigrada</taxon>
        <taxon>Parachela</taxon>
        <taxon>Hypsibioidea</taxon>
        <taxon>Ramazzottiidae</taxon>
        <taxon>Ramazzottius</taxon>
    </lineage>
</organism>
<dbReference type="Proteomes" id="UP000186922">
    <property type="component" value="Unassembled WGS sequence"/>
</dbReference>